<feature type="domain" description="DDH" evidence="7">
    <location>
        <begin position="102"/>
        <end position="261"/>
    </location>
</feature>
<evidence type="ECO:0000259" key="8">
    <source>
        <dbReference type="Pfam" id="PF02272"/>
    </source>
</evidence>
<gene>
    <name evidence="10" type="ORF">EDD54_0328</name>
</gene>
<accession>A0A4R6RIY1</accession>
<proteinExistence type="inferred from homology"/>
<keyword evidence="5 10" id="KW-0269">Exonuclease</keyword>
<keyword evidence="6" id="KW-0175">Coiled coil</keyword>
<dbReference type="Pfam" id="PF02272">
    <property type="entry name" value="DHHA1"/>
    <property type="match status" value="1"/>
</dbReference>
<keyword evidence="11" id="KW-1185">Reference proteome</keyword>
<dbReference type="Proteomes" id="UP000294547">
    <property type="component" value="Unassembled WGS sequence"/>
</dbReference>
<dbReference type="PANTHER" id="PTHR30255">
    <property type="entry name" value="SINGLE-STRANDED-DNA-SPECIFIC EXONUCLEASE RECJ"/>
    <property type="match status" value="1"/>
</dbReference>
<dbReference type="InterPro" id="IPR001667">
    <property type="entry name" value="DDH_dom"/>
</dbReference>
<dbReference type="Pfam" id="PF17768">
    <property type="entry name" value="RecJ_OB"/>
    <property type="match status" value="1"/>
</dbReference>
<evidence type="ECO:0000256" key="2">
    <source>
        <dbReference type="ARBA" id="ARBA00019841"/>
    </source>
</evidence>
<dbReference type="GO" id="GO:0003676">
    <property type="term" value="F:nucleic acid binding"/>
    <property type="evidence" value="ECO:0007669"/>
    <property type="project" value="InterPro"/>
</dbReference>
<reference evidence="10 11" key="1">
    <citation type="submission" date="2019-03" db="EMBL/GenBank/DDBJ databases">
        <title>Genomic Encyclopedia of Type Strains, Phase IV (KMG-IV): sequencing the most valuable type-strain genomes for metagenomic binning, comparative biology and taxonomic classification.</title>
        <authorList>
            <person name="Goeker M."/>
        </authorList>
    </citation>
    <scope>NUCLEOTIDE SEQUENCE [LARGE SCALE GENOMIC DNA]</scope>
    <source>
        <strain evidence="10 11">DSM 102969</strain>
    </source>
</reference>
<evidence type="ECO:0000259" key="7">
    <source>
        <dbReference type="Pfam" id="PF01368"/>
    </source>
</evidence>
<dbReference type="InterPro" id="IPR003156">
    <property type="entry name" value="DHHA1_dom"/>
</dbReference>
<dbReference type="GO" id="GO:0006281">
    <property type="term" value="P:DNA repair"/>
    <property type="evidence" value="ECO:0007669"/>
    <property type="project" value="InterPro"/>
</dbReference>
<comment type="similarity">
    <text evidence="1">Belongs to the RecJ family.</text>
</comment>
<feature type="domain" description="DHHA1" evidence="8">
    <location>
        <begin position="381"/>
        <end position="476"/>
    </location>
</feature>
<dbReference type="GO" id="GO:0008409">
    <property type="term" value="F:5'-3' exonuclease activity"/>
    <property type="evidence" value="ECO:0007669"/>
    <property type="project" value="InterPro"/>
</dbReference>
<comment type="caution">
    <text evidence="10">The sequence shown here is derived from an EMBL/GenBank/DDBJ whole genome shotgun (WGS) entry which is preliminary data.</text>
</comment>
<evidence type="ECO:0000313" key="11">
    <source>
        <dbReference type="Proteomes" id="UP000294547"/>
    </source>
</evidence>
<evidence type="ECO:0000313" key="10">
    <source>
        <dbReference type="EMBL" id="TDP86453.1"/>
    </source>
</evidence>
<evidence type="ECO:0000256" key="5">
    <source>
        <dbReference type="ARBA" id="ARBA00022839"/>
    </source>
</evidence>
<dbReference type="OrthoDB" id="9809852at2"/>
<sequence>MSAQSAAAPETRAVLGVTRSASGRAWADRLGEGRAVVARAIAQRHGLPDVVARVLAGRDVAVDDAPAYLDPSLRTLMPDPSGLTDMDAAAARLADAVERGEKVAIFGDYDVDGATSSALLARFLRGCGLEPAVYIPDRLIDGYGPNPRAVADLAAAGATLLVTLDCGTHSFEAFDAARRAGLDVVALDHHQAGVALPKVAALVNPNRHDDLSGQGHLAAVGVTYLGVVALNRELRRRGWYRRRGEKEPDLLALLDLVALGTVCDVVPLVGLNRAFVVRGLAVMRARRNPGLAALADVVRLSGPPTCYHLGFLIGPRINAGGRIGDAALGARLLAGDDALAAARIAAELDRLNRERQLLEAAALEEADAMATPQLLERDPAVLVVASADWHPGIVGLVAARLKERHGRPAVAIALGEGGQGTGSCRSIPGVDIGAAVRAAIDAGLLVKGGGHAMAAGLTIDASRVGDLAAFLDDAVRNAVAVSRADDALLVDGAVTAGGATVELVERIERAGPFGSGSPDPVFVLPAHRIAYAETVGAAHVRLSLAGTDGTKLKAMAFRAAGRPLGDFLLGARDRPVHVAGVLGLDHWQGEPRVQLRVVDAAPAGPDAPRRLPNGG</sequence>
<keyword evidence="4" id="KW-0378">Hydrolase</keyword>
<protein>
    <recommendedName>
        <fullName evidence="2">Single-stranded-DNA-specific exonuclease RecJ</fullName>
    </recommendedName>
</protein>
<feature type="coiled-coil region" evidence="6">
    <location>
        <begin position="341"/>
        <end position="368"/>
    </location>
</feature>
<dbReference type="EMBL" id="SNXY01000006">
    <property type="protein sequence ID" value="TDP86453.1"/>
    <property type="molecule type" value="Genomic_DNA"/>
</dbReference>
<name>A0A4R6RIY1_9HYPH</name>
<dbReference type="SUPFAM" id="SSF64182">
    <property type="entry name" value="DHH phosphoesterases"/>
    <property type="match status" value="1"/>
</dbReference>
<dbReference type="PANTHER" id="PTHR30255:SF2">
    <property type="entry name" value="SINGLE-STRANDED-DNA-SPECIFIC EXONUCLEASE RECJ"/>
    <property type="match status" value="1"/>
</dbReference>
<dbReference type="Pfam" id="PF01368">
    <property type="entry name" value="DHH"/>
    <property type="match status" value="1"/>
</dbReference>
<dbReference type="GO" id="GO:0006310">
    <property type="term" value="P:DNA recombination"/>
    <property type="evidence" value="ECO:0007669"/>
    <property type="project" value="InterPro"/>
</dbReference>
<dbReference type="InterPro" id="IPR041122">
    <property type="entry name" value="RecJ_OB"/>
</dbReference>
<dbReference type="InterPro" id="IPR051673">
    <property type="entry name" value="SSDNA_exonuclease_RecJ"/>
</dbReference>
<dbReference type="InterPro" id="IPR004610">
    <property type="entry name" value="RecJ"/>
</dbReference>
<dbReference type="Gene3D" id="3.10.310.30">
    <property type="match status" value="1"/>
</dbReference>
<dbReference type="Gene3D" id="3.90.1640.30">
    <property type="match status" value="1"/>
</dbReference>
<evidence type="ECO:0000256" key="6">
    <source>
        <dbReference type="SAM" id="Coils"/>
    </source>
</evidence>
<dbReference type="AlphaFoldDB" id="A0A4R6RIY1"/>
<evidence type="ECO:0000256" key="4">
    <source>
        <dbReference type="ARBA" id="ARBA00022801"/>
    </source>
</evidence>
<dbReference type="NCBIfam" id="TIGR00644">
    <property type="entry name" value="recJ"/>
    <property type="match status" value="1"/>
</dbReference>
<feature type="domain" description="RecJ OB" evidence="9">
    <location>
        <begin position="490"/>
        <end position="599"/>
    </location>
</feature>
<evidence type="ECO:0000256" key="1">
    <source>
        <dbReference type="ARBA" id="ARBA00005915"/>
    </source>
</evidence>
<dbReference type="RefSeq" id="WP_126537195.1">
    <property type="nucleotide sequence ID" value="NZ_BSPM01000008.1"/>
</dbReference>
<evidence type="ECO:0000259" key="9">
    <source>
        <dbReference type="Pfam" id="PF17768"/>
    </source>
</evidence>
<keyword evidence="3" id="KW-0540">Nuclease</keyword>
<organism evidence="10 11">
    <name type="scientific">Oharaeibacter diazotrophicus</name>
    <dbReference type="NCBI Taxonomy" id="1920512"/>
    <lineage>
        <taxon>Bacteria</taxon>
        <taxon>Pseudomonadati</taxon>
        <taxon>Pseudomonadota</taxon>
        <taxon>Alphaproteobacteria</taxon>
        <taxon>Hyphomicrobiales</taxon>
        <taxon>Pleomorphomonadaceae</taxon>
        <taxon>Oharaeibacter</taxon>
    </lineage>
</organism>
<evidence type="ECO:0000256" key="3">
    <source>
        <dbReference type="ARBA" id="ARBA00022722"/>
    </source>
</evidence>
<dbReference type="InterPro" id="IPR038763">
    <property type="entry name" value="DHH_sf"/>
</dbReference>